<organism evidence="3 4">
    <name type="scientific">Gordonia neofelifaecis NRRL B-59395</name>
    <dbReference type="NCBI Taxonomy" id="644548"/>
    <lineage>
        <taxon>Bacteria</taxon>
        <taxon>Bacillati</taxon>
        <taxon>Actinomycetota</taxon>
        <taxon>Actinomycetes</taxon>
        <taxon>Mycobacteriales</taxon>
        <taxon>Gordoniaceae</taxon>
        <taxon>Gordonia</taxon>
    </lineage>
</organism>
<dbReference type="Proteomes" id="UP000035065">
    <property type="component" value="Unassembled WGS sequence"/>
</dbReference>
<dbReference type="STRING" id="644548.SCNU_05216"/>
<dbReference type="Gene3D" id="1.20.144.10">
    <property type="entry name" value="Phosphatidic acid phosphatase type 2/haloperoxidase"/>
    <property type="match status" value="1"/>
</dbReference>
<dbReference type="PANTHER" id="PTHR14969">
    <property type="entry name" value="SPHINGOSINE-1-PHOSPHATE PHOSPHOHYDROLASE"/>
    <property type="match status" value="1"/>
</dbReference>
<dbReference type="eggNOG" id="COG0671">
    <property type="taxonomic scope" value="Bacteria"/>
</dbReference>
<feature type="transmembrane region" description="Helical" evidence="1">
    <location>
        <begin position="44"/>
        <end position="69"/>
    </location>
</feature>
<dbReference type="InterPro" id="IPR036938">
    <property type="entry name" value="PAP2/HPO_sf"/>
</dbReference>
<dbReference type="SUPFAM" id="SSF48317">
    <property type="entry name" value="Acid phosphatase/Vanadium-dependent haloperoxidase"/>
    <property type="match status" value="1"/>
</dbReference>
<sequence>MLAGVLLLVITVGLALAVYAARGPLHLDESVWAWTVDHRSDPATAIAEFVSTVFSPIGTIVLGALSALILWRRDHGLERAVAVPATVLAAAAVTEALKLLVHRGRPPMTWQLEAHEAAGSFPSGHTTGTAALAFGLVAVTAAAASVTARICAVLGALMVAVVAAASRLYLGMHWISDVTAGLLVGAAAALIVPPLVHESMPHLERAWQFVRTR</sequence>
<dbReference type="EMBL" id="AEUD01000003">
    <property type="protein sequence ID" value="EGD56227.1"/>
    <property type="molecule type" value="Genomic_DNA"/>
</dbReference>
<dbReference type="Pfam" id="PF01569">
    <property type="entry name" value="PAP2"/>
    <property type="match status" value="1"/>
</dbReference>
<evidence type="ECO:0000256" key="1">
    <source>
        <dbReference type="SAM" id="Phobius"/>
    </source>
</evidence>
<evidence type="ECO:0000259" key="2">
    <source>
        <dbReference type="SMART" id="SM00014"/>
    </source>
</evidence>
<gene>
    <name evidence="3" type="ORF">SCNU_05216</name>
</gene>
<reference evidence="3 4" key="1">
    <citation type="journal article" date="2011" name="J. Bacteriol.">
        <title>Draft Genome Sequence of Gordonia neofelifaecis NRRL B-59395, a Cholesterol-Degrading Actinomycete.</title>
        <authorList>
            <person name="Ge F."/>
            <person name="Li W."/>
            <person name="Chen G."/>
            <person name="Liu Y."/>
            <person name="Zhang G."/>
            <person name="Yong B."/>
            <person name="Wang Q."/>
            <person name="Wang N."/>
            <person name="Huang Z."/>
            <person name="Li W."/>
            <person name="Wang J."/>
            <person name="Wu C."/>
            <person name="Xie Q."/>
            <person name="Liu G."/>
        </authorList>
    </citation>
    <scope>NUCLEOTIDE SEQUENCE [LARGE SCALE GENOMIC DNA]</scope>
    <source>
        <strain evidence="3 4">NRRL B-59395</strain>
    </source>
</reference>
<comment type="caution">
    <text evidence="3">The sequence shown here is derived from an EMBL/GenBank/DDBJ whole genome shotgun (WGS) entry which is preliminary data.</text>
</comment>
<evidence type="ECO:0000313" key="3">
    <source>
        <dbReference type="EMBL" id="EGD56227.1"/>
    </source>
</evidence>
<keyword evidence="1" id="KW-0472">Membrane</keyword>
<protein>
    <recommendedName>
        <fullName evidence="2">Phosphatidic acid phosphatase type 2/haloperoxidase domain-containing protein</fullName>
    </recommendedName>
</protein>
<name>F1YGS9_9ACTN</name>
<dbReference type="AlphaFoldDB" id="F1YGS9"/>
<keyword evidence="1" id="KW-0812">Transmembrane</keyword>
<proteinExistence type="predicted"/>
<evidence type="ECO:0000313" key="4">
    <source>
        <dbReference type="Proteomes" id="UP000035065"/>
    </source>
</evidence>
<feature type="transmembrane region" description="Helical" evidence="1">
    <location>
        <begin position="178"/>
        <end position="196"/>
    </location>
</feature>
<accession>F1YGS9</accession>
<feature type="transmembrane region" description="Helical" evidence="1">
    <location>
        <begin position="81"/>
        <end position="101"/>
    </location>
</feature>
<feature type="domain" description="Phosphatidic acid phosphatase type 2/haloperoxidase" evidence="2">
    <location>
        <begin position="77"/>
        <end position="193"/>
    </location>
</feature>
<keyword evidence="4" id="KW-1185">Reference proteome</keyword>
<dbReference type="InterPro" id="IPR000326">
    <property type="entry name" value="PAP2/HPO"/>
</dbReference>
<dbReference type="PANTHER" id="PTHR14969:SF13">
    <property type="entry name" value="AT30094P"/>
    <property type="match status" value="1"/>
</dbReference>
<dbReference type="SMART" id="SM00014">
    <property type="entry name" value="acidPPc"/>
    <property type="match status" value="1"/>
</dbReference>
<keyword evidence="1" id="KW-1133">Transmembrane helix</keyword>
<feature type="transmembrane region" description="Helical" evidence="1">
    <location>
        <begin position="121"/>
        <end position="143"/>
    </location>
</feature>
<feature type="transmembrane region" description="Helical" evidence="1">
    <location>
        <begin position="150"/>
        <end position="172"/>
    </location>
</feature>